<feature type="domain" description="DUF4218" evidence="4">
    <location>
        <begin position="20"/>
        <end position="133"/>
    </location>
</feature>
<evidence type="ECO:0000313" key="6">
    <source>
        <dbReference type="Proteomes" id="UP001177003"/>
    </source>
</evidence>
<dbReference type="AlphaFoldDB" id="A0AA35VHX6"/>
<feature type="region of interest" description="Disordered" evidence="2">
    <location>
        <begin position="435"/>
        <end position="471"/>
    </location>
</feature>
<gene>
    <name evidence="5" type="ORF">LSALG_LOCUS1004</name>
</gene>
<keyword evidence="6" id="KW-1185">Reference proteome</keyword>
<dbReference type="Pfam" id="PF03004">
    <property type="entry name" value="Transposase_24"/>
    <property type="match status" value="1"/>
</dbReference>
<dbReference type="PANTHER" id="PTHR48258">
    <property type="entry name" value="DUF4218 DOMAIN-CONTAINING PROTEIN-RELATED"/>
    <property type="match status" value="1"/>
</dbReference>
<accession>A0AA35VHX6</accession>
<feature type="coiled-coil region" evidence="1">
    <location>
        <begin position="733"/>
        <end position="767"/>
    </location>
</feature>
<dbReference type="InterPro" id="IPR025452">
    <property type="entry name" value="DUF4218"/>
</dbReference>
<dbReference type="Pfam" id="PF13952">
    <property type="entry name" value="DUF4216"/>
    <property type="match status" value="1"/>
</dbReference>
<dbReference type="InterPro" id="IPR004252">
    <property type="entry name" value="Probable_transposase_24"/>
</dbReference>
<name>A0AA35VHX6_LACSI</name>
<sequence>MVPNSTWDAITELCTFFRVICSRVLRVDDLQRLQTTIVETICKLEKIFPPGFFDSMEHLVIHLAREAMLGGPVQYRWMYLSERKLGSMKRKIKNHAKVEGSIVEAYMIGEISTFCSQYFLPTIETQLNRESRNFAPDIPIYTMVDSRLSIIKVPSRRLFEKSGQRRPLTDDEMRIAHNYILINCVEVLPFLRLFENYVIQSQPDIDDGAFERFREQHFAKWFKDHVFQQSNDINQHLKCVARGPLRHVRSYKGYFFNGYKFHTEKYGDGLVTHNSGVCVRGTCYNETECDYYGLLDEVLEVEYQGIGRCVVVLFKCTWFNPTEGVRVDQKHNLVDIKYKSRLRNEDPFILASQAEQVYYLPYPAMKDLKDWWAVVKTKPRGVYDLRQCVTEEDDDEDEEDQFFQESEATLPFTSSGANEVAGPLSHVIEVEIEEVNDNDIEREEDEEVDDNLDDLSEYDIEDENTCDDNSDDEFTDQISVIRAITCILKTMFDGLWTSWKMVDKEHLDEMWEHFKTDVLARKVWEDCMKKRFPDVMRRAREASLKLAKAANVNALLEGDLNLLKDYRPNWIKKEYWEKMINEVWTTSKWKRLSQSGKNKLNKLEDSSVSKHTGGSISIRQHKKRMQAMLKLPPTGVELYARLHTKGSTQEYITPKAAKVKEAYESAMVAKFGDDTSCHPLLDNETWCDVSGGVKKGRIYGFGYVSDPASFLEGTSSTITSQEVVYERVRNEMRGEMDAKAAEMEAKHQQMREEMDAKVAAIDAKQQQIDAKYEAMEKMYAALQNMTGN</sequence>
<dbReference type="PANTHER" id="PTHR48258:SF4">
    <property type="entry name" value="DUF4216 DOMAIN-CONTAINING PROTEIN"/>
    <property type="match status" value="1"/>
</dbReference>
<evidence type="ECO:0000256" key="1">
    <source>
        <dbReference type="SAM" id="Coils"/>
    </source>
</evidence>
<evidence type="ECO:0000259" key="4">
    <source>
        <dbReference type="Pfam" id="PF13960"/>
    </source>
</evidence>
<proteinExistence type="predicted"/>
<evidence type="ECO:0000256" key="2">
    <source>
        <dbReference type="SAM" id="MobiDB-lite"/>
    </source>
</evidence>
<evidence type="ECO:0008006" key="7">
    <source>
        <dbReference type="Google" id="ProtNLM"/>
    </source>
</evidence>
<evidence type="ECO:0000259" key="3">
    <source>
        <dbReference type="Pfam" id="PF13952"/>
    </source>
</evidence>
<keyword evidence="1" id="KW-0175">Coiled coil</keyword>
<reference evidence="5" key="1">
    <citation type="submission" date="2023-04" db="EMBL/GenBank/DDBJ databases">
        <authorList>
            <person name="Vijverberg K."/>
            <person name="Xiong W."/>
            <person name="Schranz E."/>
        </authorList>
    </citation>
    <scope>NUCLEOTIDE SEQUENCE</scope>
</reference>
<dbReference type="Proteomes" id="UP001177003">
    <property type="component" value="Chromosome 0"/>
</dbReference>
<feature type="domain" description="DUF4216" evidence="3">
    <location>
        <begin position="300"/>
        <end position="374"/>
    </location>
</feature>
<evidence type="ECO:0000313" key="5">
    <source>
        <dbReference type="EMBL" id="CAI9260158.1"/>
    </source>
</evidence>
<dbReference type="EMBL" id="OX465086">
    <property type="protein sequence ID" value="CAI9260158.1"/>
    <property type="molecule type" value="Genomic_DNA"/>
</dbReference>
<organism evidence="5 6">
    <name type="scientific">Lactuca saligna</name>
    <name type="common">Willowleaf lettuce</name>
    <dbReference type="NCBI Taxonomy" id="75948"/>
    <lineage>
        <taxon>Eukaryota</taxon>
        <taxon>Viridiplantae</taxon>
        <taxon>Streptophyta</taxon>
        <taxon>Embryophyta</taxon>
        <taxon>Tracheophyta</taxon>
        <taxon>Spermatophyta</taxon>
        <taxon>Magnoliopsida</taxon>
        <taxon>eudicotyledons</taxon>
        <taxon>Gunneridae</taxon>
        <taxon>Pentapetalae</taxon>
        <taxon>asterids</taxon>
        <taxon>campanulids</taxon>
        <taxon>Asterales</taxon>
        <taxon>Asteraceae</taxon>
        <taxon>Cichorioideae</taxon>
        <taxon>Cichorieae</taxon>
        <taxon>Lactucinae</taxon>
        <taxon>Lactuca</taxon>
    </lineage>
</organism>
<protein>
    <recommendedName>
        <fullName evidence="7">DUF4218 domain-containing protein</fullName>
    </recommendedName>
</protein>
<dbReference type="Pfam" id="PF13960">
    <property type="entry name" value="DUF4218"/>
    <property type="match status" value="1"/>
</dbReference>
<dbReference type="InterPro" id="IPR025312">
    <property type="entry name" value="DUF4216"/>
</dbReference>